<protein>
    <submittedName>
        <fullName evidence="1">Uncharacterized protein</fullName>
    </submittedName>
</protein>
<comment type="caution">
    <text evidence="1">The sequence shown here is derived from an EMBL/GenBank/DDBJ whole genome shotgun (WGS) entry which is preliminary data.</text>
</comment>
<organism evidence="1 2">
    <name type="scientific">Thalassiosira oceanica</name>
    <name type="common">Marine diatom</name>
    <dbReference type="NCBI Taxonomy" id="159749"/>
    <lineage>
        <taxon>Eukaryota</taxon>
        <taxon>Sar</taxon>
        <taxon>Stramenopiles</taxon>
        <taxon>Ochrophyta</taxon>
        <taxon>Bacillariophyta</taxon>
        <taxon>Coscinodiscophyceae</taxon>
        <taxon>Thalassiosirophycidae</taxon>
        <taxon>Thalassiosirales</taxon>
        <taxon>Thalassiosiraceae</taxon>
        <taxon>Thalassiosira</taxon>
    </lineage>
</organism>
<dbReference type="EMBL" id="AGNL01024989">
    <property type="protein sequence ID" value="EJK58526.1"/>
    <property type="molecule type" value="Genomic_DNA"/>
</dbReference>
<name>K0SC56_THAOC</name>
<gene>
    <name evidence="1" type="ORF">THAOC_21340</name>
</gene>
<evidence type="ECO:0000313" key="1">
    <source>
        <dbReference type="EMBL" id="EJK58526.1"/>
    </source>
</evidence>
<sequence>MEARPRGPSGDTEQSSASKSLYIIAPAMYSGCSMGMVLVNKSLRAWRLAPSHFPTTTNSCNHLTEGDLNILDHYPPPRLPGDGSGGLRCIRDPDGTFLDARELPLHLGVRPLPQVCNKIRQPIKIWDGFLQQLALHAVPFPSHVGQRAAREVPGNESSTHRRLRGEERVRGIRGFLP</sequence>
<reference evidence="1 2" key="1">
    <citation type="journal article" date="2012" name="Genome Biol.">
        <title>Genome and low-iron response of an oceanic diatom adapted to chronic iron limitation.</title>
        <authorList>
            <person name="Lommer M."/>
            <person name="Specht M."/>
            <person name="Roy A.S."/>
            <person name="Kraemer L."/>
            <person name="Andreson R."/>
            <person name="Gutowska M.A."/>
            <person name="Wolf J."/>
            <person name="Bergner S.V."/>
            <person name="Schilhabel M.B."/>
            <person name="Klostermeier U.C."/>
            <person name="Beiko R.G."/>
            <person name="Rosenstiel P."/>
            <person name="Hippler M."/>
            <person name="Laroche J."/>
        </authorList>
    </citation>
    <scope>NUCLEOTIDE SEQUENCE [LARGE SCALE GENOMIC DNA]</scope>
    <source>
        <strain evidence="1 2">CCMP1005</strain>
    </source>
</reference>
<proteinExistence type="predicted"/>
<evidence type="ECO:0000313" key="2">
    <source>
        <dbReference type="Proteomes" id="UP000266841"/>
    </source>
</evidence>
<dbReference type="AlphaFoldDB" id="K0SC56"/>
<keyword evidence="2" id="KW-1185">Reference proteome</keyword>
<accession>K0SC56</accession>
<dbReference type="Proteomes" id="UP000266841">
    <property type="component" value="Unassembled WGS sequence"/>
</dbReference>